<keyword evidence="3" id="KW-1185">Reference proteome</keyword>
<comment type="caution">
    <text evidence="2">The sequence shown here is derived from an EMBL/GenBank/DDBJ whole genome shotgun (WGS) entry which is preliminary data.</text>
</comment>
<protein>
    <submittedName>
        <fullName evidence="2">Uncharacterized protein</fullName>
    </submittedName>
</protein>
<reference evidence="2" key="2">
    <citation type="submission" date="2020-06" db="EMBL/GenBank/DDBJ databases">
        <title>Helianthus annuus Genome sequencing and assembly Release 2.</title>
        <authorList>
            <person name="Gouzy J."/>
            <person name="Langlade N."/>
            <person name="Munos S."/>
        </authorList>
    </citation>
    <scope>NUCLEOTIDE SEQUENCE</scope>
    <source>
        <tissue evidence="2">Leaves</tissue>
    </source>
</reference>
<gene>
    <name evidence="2" type="ORF">HanXRQr2_Chr12g0526591</name>
</gene>
<dbReference type="Gramene" id="mRNA:HanXRQr2_Chr12g0526591">
    <property type="protein sequence ID" value="CDS:HanXRQr2_Chr12g0526591.1"/>
    <property type="gene ID" value="HanXRQr2_Chr12g0526591"/>
</dbReference>
<dbReference type="EMBL" id="MNCJ02000327">
    <property type="protein sequence ID" value="KAF5776648.1"/>
    <property type="molecule type" value="Genomic_DNA"/>
</dbReference>
<dbReference type="Proteomes" id="UP000215914">
    <property type="component" value="Unassembled WGS sequence"/>
</dbReference>
<dbReference type="AlphaFoldDB" id="A0A9K3EP71"/>
<proteinExistence type="predicted"/>
<sequence length="59" mass="6625">MVAMAVLFQAMVVGHHRGCRKTPTNHRLPPLPNSHQPPPTPPSSDRPPRTPDFRHRPTT</sequence>
<reference evidence="2" key="1">
    <citation type="journal article" date="2017" name="Nature">
        <title>The sunflower genome provides insights into oil metabolism, flowering and Asterid evolution.</title>
        <authorList>
            <person name="Badouin H."/>
            <person name="Gouzy J."/>
            <person name="Grassa C.J."/>
            <person name="Murat F."/>
            <person name="Staton S.E."/>
            <person name="Cottret L."/>
            <person name="Lelandais-Briere C."/>
            <person name="Owens G.L."/>
            <person name="Carrere S."/>
            <person name="Mayjonade B."/>
            <person name="Legrand L."/>
            <person name="Gill N."/>
            <person name="Kane N.C."/>
            <person name="Bowers J.E."/>
            <person name="Hubner S."/>
            <person name="Bellec A."/>
            <person name="Berard A."/>
            <person name="Berges H."/>
            <person name="Blanchet N."/>
            <person name="Boniface M.C."/>
            <person name="Brunel D."/>
            <person name="Catrice O."/>
            <person name="Chaidir N."/>
            <person name="Claudel C."/>
            <person name="Donnadieu C."/>
            <person name="Faraut T."/>
            <person name="Fievet G."/>
            <person name="Helmstetter N."/>
            <person name="King M."/>
            <person name="Knapp S.J."/>
            <person name="Lai Z."/>
            <person name="Le Paslier M.C."/>
            <person name="Lippi Y."/>
            <person name="Lorenzon L."/>
            <person name="Mandel J.R."/>
            <person name="Marage G."/>
            <person name="Marchand G."/>
            <person name="Marquand E."/>
            <person name="Bret-Mestries E."/>
            <person name="Morien E."/>
            <person name="Nambeesan S."/>
            <person name="Nguyen T."/>
            <person name="Pegot-Espagnet P."/>
            <person name="Pouilly N."/>
            <person name="Raftis F."/>
            <person name="Sallet E."/>
            <person name="Schiex T."/>
            <person name="Thomas J."/>
            <person name="Vandecasteele C."/>
            <person name="Vares D."/>
            <person name="Vear F."/>
            <person name="Vautrin S."/>
            <person name="Crespi M."/>
            <person name="Mangin B."/>
            <person name="Burke J.M."/>
            <person name="Salse J."/>
            <person name="Munos S."/>
            <person name="Vincourt P."/>
            <person name="Rieseberg L.H."/>
            <person name="Langlade N.B."/>
        </authorList>
    </citation>
    <scope>NUCLEOTIDE SEQUENCE</scope>
    <source>
        <tissue evidence="2">Leaves</tissue>
    </source>
</reference>
<evidence type="ECO:0000256" key="1">
    <source>
        <dbReference type="SAM" id="MobiDB-lite"/>
    </source>
</evidence>
<feature type="compositionally biased region" description="Basic and acidic residues" evidence="1">
    <location>
        <begin position="46"/>
        <end position="59"/>
    </location>
</feature>
<name>A0A9K3EP71_HELAN</name>
<feature type="region of interest" description="Disordered" evidence="1">
    <location>
        <begin position="18"/>
        <end position="59"/>
    </location>
</feature>
<accession>A0A9K3EP71</accession>
<evidence type="ECO:0000313" key="2">
    <source>
        <dbReference type="EMBL" id="KAF5776648.1"/>
    </source>
</evidence>
<organism evidence="2 3">
    <name type="scientific">Helianthus annuus</name>
    <name type="common">Common sunflower</name>
    <dbReference type="NCBI Taxonomy" id="4232"/>
    <lineage>
        <taxon>Eukaryota</taxon>
        <taxon>Viridiplantae</taxon>
        <taxon>Streptophyta</taxon>
        <taxon>Embryophyta</taxon>
        <taxon>Tracheophyta</taxon>
        <taxon>Spermatophyta</taxon>
        <taxon>Magnoliopsida</taxon>
        <taxon>eudicotyledons</taxon>
        <taxon>Gunneridae</taxon>
        <taxon>Pentapetalae</taxon>
        <taxon>asterids</taxon>
        <taxon>campanulids</taxon>
        <taxon>Asterales</taxon>
        <taxon>Asteraceae</taxon>
        <taxon>Asteroideae</taxon>
        <taxon>Heliantheae alliance</taxon>
        <taxon>Heliantheae</taxon>
        <taxon>Helianthus</taxon>
    </lineage>
</organism>
<evidence type="ECO:0000313" key="3">
    <source>
        <dbReference type="Proteomes" id="UP000215914"/>
    </source>
</evidence>
<feature type="compositionally biased region" description="Pro residues" evidence="1">
    <location>
        <begin position="29"/>
        <end position="45"/>
    </location>
</feature>